<sequence>MKKIVEMSIVAMGAWGLALVPSLSAFATTTHASLVTSKVIFQKAPITNPATLFYDAQHGISAIAHSPFHLSAEMINQQGQNVTKPFGVKIFSTTQLIKKEQFSNGEIEKDYITTGFAVANTASDPSYNNTNWDSTGAVEAWGTSYWNNVTVSGDSEIKLTKITGGWNNNDNLITLQSPKVTMSADGWSRNGGYVTNQNKVFYPSLFEYPFQYTYYAPSSWYSISANNTSGRSFGQKTDITLVRGTSTWSLYLNDLFEG</sequence>
<protein>
    <submittedName>
        <fullName evidence="2">Uncharacterized protein</fullName>
    </submittedName>
</protein>
<proteinExistence type="predicted"/>
<organism evidence="2 3">
    <name type="scientific">Sulfobacillus benefaciens</name>
    <dbReference type="NCBI Taxonomy" id="453960"/>
    <lineage>
        <taxon>Bacteria</taxon>
        <taxon>Bacillati</taxon>
        <taxon>Bacillota</taxon>
        <taxon>Clostridia</taxon>
        <taxon>Eubacteriales</taxon>
        <taxon>Clostridiales Family XVII. Incertae Sedis</taxon>
        <taxon>Sulfobacillus</taxon>
    </lineage>
</organism>
<reference evidence="2 3" key="1">
    <citation type="journal article" date="2014" name="BMC Genomics">
        <title>Comparison of environmental and isolate Sulfobacillus genomes reveals diverse carbon, sulfur, nitrogen, and hydrogen metabolisms.</title>
        <authorList>
            <person name="Justice N.B."/>
            <person name="Norman A."/>
            <person name="Brown C.T."/>
            <person name="Singh A."/>
            <person name="Thomas B.C."/>
            <person name="Banfield J.F."/>
        </authorList>
    </citation>
    <scope>NUCLEOTIDE SEQUENCE [LARGE SCALE GENOMIC DNA]</scope>
    <source>
        <strain evidence="2">AMDSBA1</strain>
    </source>
</reference>
<dbReference type="Proteomes" id="UP000242699">
    <property type="component" value="Unassembled WGS sequence"/>
</dbReference>
<feature type="chain" id="PRO_5015747038" evidence="1">
    <location>
        <begin position="28"/>
        <end position="258"/>
    </location>
</feature>
<name>A0A2T2WQ47_9FIRM</name>
<keyword evidence="1" id="KW-0732">Signal</keyword>
<comment type="caution">
    <text evidence="2">The sequence shown here is derived from an EMBL/GenBank/DDBJ whole genome shotgun (WGS) entry which is preliminary data.</text>
</comment>
<evidence type="ECO:0000313" key="2">
    <source>
        <dbReference type="EMBL" id="PSR24360.1"/>
    </source>
</evidence>
<evidence type="ECO:0000256" key="1">
    <source>
        <dbReference type="SAM" id="SignalP"/>
    </source>
</evidence>
<dbReference type="AlphaFoldDB" id="A0A2T2WQ47"/>
<accession>A0A2T2WQ47</accession>
<feature type="signal peptide" evidence="1">
    <location>
        <begin position="1"/>
        <end position="27"/>
    </location>
</feature>
<evidence type="ECO:0000313" key="3">
    <source>
        <dbReference type="Proteomes" id="UP000242699"/>
    </source>
</evidence>
<gene>
    <name evidence="2" type="ORF">C7B43_19220</name>
</gene>
<dbReference type="EMBL" id="PXYT01000081">
    <property type="protein sequence ID" value="PSR24360.1"/>
    <property type="molecule type" value="Genomic_DNA"/>
</dbReference>